<keyword evidence="3" id="KW-1185">Reference proteome</keyword>
<dbReference type="InterPro" id="IPR052164">
    <property type="entry name" value="Anthracycline_SecMetBiosynth"/>
</dbReference>
<accession>A0A846ZNP8</accession>
<sequence>MHGNPVGWFEIYVHDMARARAFYASVFGVEFERLNDPNDSGIEMQAFPSDMERYGAGGALVKMAGVAAGGNGTVVYFACEDCAVEESRVAGAGGTVQRTKMSIGPYGFISLIVDTEGNLFGLHSMA</sequence>
<dbReference type="InterPro" id="IPR037523">
    <property type="entry name" value="VOC_core"/>
</dbReference>
<dbReference type="InterPro" id="IPR053863">
    <property type="entry name" value="Glyoxy/Ble-like_N"/>
</dbReference>
<dbReference type="SUPFAM" id="SSF54593">
    <property type="entry name" value="Glyoxalase/Bleomycin resistance protein/Dihydroxybiphenyl dioxygenase"/>
    <property type="match status" value="1"/>
</dbReference>
<dbReference type="Proteomes" id="UP000541636">
    <property type="component" value="Unassembled WGS sequence"/>
</dbReference>
<evidence type="ECO:0000259" key="1">
    <source>
        <dbReference type="PROSITE" id="PS51819"/>
    </source>
</evidence>
<organism evidence="2 3">
    <name type="scientific">Oleiagrimonas citrea</name>
    <dbReference type="NCBI Taxonomy" id="1665687"/>
    <lineage>
        <taxon>Bacteria</taxon>
        <taxon>Pseudomonadati</taxon>
        <taxon>Pseudomonadota</taxon>
        <taxon>Gammaproteobacteria</taxon>
        <taxon>Lysobacterales</taxon>
        <taxon>Rhodanobacteraceae</taxon>
        <taxon>Oleiagrimonas</taxon>
    </lineage>
</organism>
<dbReference type="EMBL" id="JAAZQD010000005">
    <property type="protein sequence ID" value="NKZ39905.1"/>
    <property type="molecule type" value="Genomic_DNA"/>
</dbReference>
<dbReference type="PANTHER" id="PTHR33993:SF2">
    <property type="entry name" value="VOC DOMAIN-CONTAINING PROTEIN"/>
    <property type="match status" value="1"/>
</dbReference>
<feature type="domain" description="VOC" evidence="1">
    <location>
        <begin position="5"/>
        <end position="125"/>
    </location>
</feature>
<dbReference type="PROSITE" id="PS51819">
    <property type="entry name" value="VOC"/>
    <property type="match status" value="1"/>
</dbReference>
<comment type="caution">
    <text evidence="2">The sequence shown here is derived from an EMBL/GenBank/DDBJ whole genome shotgun (WGS) entry which is preliminary data.</text>
</comment>
<dbReference type="RefSeq" id="WP_113065815.1">
    <property type="nucleotide sequence ID" value="NZ_JAAZQD010000005.1"/>
</dbReference>
<dbReference type="Pfam" id="PF22677">
    <property type="entry name" value="Ble-like_N"/>
    <property type="match status" value="1"/>
</dbReference>
<dbReference type="CDD" id="cd07247">
    <property type="entry name" value="SgaA_N_like"/>
    <property type="match status" value="1"/>
</dbReference>
<reference evidence="2 3" key="1">
    <citation type="journal article" date="2017" name="Int. J. Syst. Evol. Microbiol.">
        <title>Oleiagrimonas citrea sp. nov., a marine bacterium isolated from tidal flat sediment and emended description of the genus Oleiagrimonas Fang et al. 2015 and Oleiagrimonas soli.</title>
        <authorList>
            <person name="Yang S.H."/>
            <person name="Seo H.S."/>
            <person name="Seong C.N."/>
            <person name="Kwon K.K."/>
        </authorList>
    </citation>
    <scope>NUCLEOTIDE SEQUENCE [LARGE SCALE GENOMIC DNA]</scope>
    <source>
        <strain evidence="2 3">MEBiC09124</strain>
    </source>
</reference>
<evidence type="ECO:0000313" key="3">
    <source>
        <dbReference type="Proteomes" id="UP000541636"/>
    </source>
</evidence>
<dbReference type="AlphaFoldDB" id="A0A846ZNP8"/>
<dbReference type="Gene3D" id="3.10.180.10">
    <property type="entry name" value="2,3-Dihydroxybiphenyl 1,2-Dioxygenase, domain 1"/>
    <property type="match status" value="1"/>
</dbReference>
<dbReference type="PANTHER" id="PTHR33993">
    <property type="entry name" value="GLYOXALASE-RELATED"/>
    <property type="match status" value="1"/>
</dbReference>
<dbReference type="InterPro" id="IPR029068">
    <property type="entry name" value="Glyas_Bleomycin-R_OHBP_Dase"/>
</dbReference>
<proteinExistence type="predicted"/>
<name>A0A846ZNP8_9GAMM</name>
<evidence type="ECO:0000313" key="2">
    <source>
        <dbReference type="EMBL" id="NKZ39905.1"/>
    </source>
</evidence>
<protein>
    <submittedName>
        <fullName evidence="2">VOC family protein</fullName>
    </submittedName>
</protein>
<gene>
    <name evidence="2" type="ORF">HF690_13190</name>
</gene>